<dbReference type="EMBL" id="RFES01000003">
    <property type="protein sequence ID" value="RSO58816.1"/>
    <property type="molecule type" value="Genomic_DNA"/>
</dbReference>
<organism evidence="2 3">
    <name type="scientific">Acinetobacter lactucae</name>
    <dbReference type="NCBI Taxonomy" id="1785128"/>
    <lineage>
        <taxon>Bacteria</taxon>
        <taxon>Pseudomonadati</taxon>
        <taxon>Pseudomonadota</taxon>
        <taxon>Gammaproteobacteria</taxon>
        <taxon>Moraxellales</taxon>
        <taxon>Moraxellaceae</taxon>
        <taxon>Acinetobacter</taxon>
        <taxon>Acinetobacter calcoaceticus/baumannii complex</taxon>
    </lineage>
</organism>
<comment type="caution">
    <text evidence="2">The sequence shown here is derived from an EMBL/GenBank/DDBJ whole genome shotgun (WGS) entry which is preliminary data.</text>
</comment>
<evidence type="ECO:0000313" key="2">
    <source>
        <dbReference type="EMBL" id="RSO58816.1"/>
    </source>
</evidence>
<dbReference type="AlphaFoldDB" id="A0A429K4A3"/>
<evidence type="ECO:0000313" key="3">
    <source>
        <dbReference type="Proteomes" id="UP000276905"/>
    </source>
</evidence>
<keyword evidence="1" id="KW-0812">Transmembrane</keyword>
<dbReference type="RefSeq" id="WP_125698567.1">
    <property type="nucleotide sequence ID" value="NZ_RFES01000003.1"/>
</dbReference>
<keyword evidence="1" id="KW-1133">Transmembrane helix</keyword>
<accession>A0A429K4A3</accession>
<name>A0A429K4A3_9GAMM</name>
<sequence>MDKQTGNDILKDVRFKKMVKQRNRFAIILSLLVLMIYLSFMGVATFHPAWLAQPFHDSHITRGMPIAALVIITSWIITGIYIWVANHYFDQEKQKIKKEHHYE</sequence>
<feature type="transmembrane region" description="Helical" evidence="1">
    <location>
        <begin position="66"/>
        <end position="89"/>
    </location>
</feature>
<dbReference type="Proteomes" id="UP000276905">
    <property type="component" value="Unassembled WGS sequence"/>
</dbReference>
<reference evidence="2 3" key="1">
    <citation type="submission" date="2018-10" db="EMBL/GenBank/DDBJ databases">
        <title>GWAS and RNA-Seq identify cryptic mechanisms of antimicrobial resistance in Acinetobacter baumannii.</title>
        <authorList>
            <person name="Sahl J.W."/>
        </authorList>
    </citation>
    <scope>NUCLEOTIDE SEQUENCE [LARGE SCALE GENOMIC DNA]</scope>
    <source>
        <strain evidence="2 3">TG41018</strain>
    </source>
</reference>
<dbReference type="PANTHER" id="PTHR38598">
    <property type="entry name" value="INNER MEMBRANE PROTEIN YJCH"/>
    <property type="match status" value="1"/>
</dbReference>
<protein>
    <submittedName>
        <fullName evidence="2">DUF485 domain-containing protein</fullName>
    </submittedName>
</protein>
<dbReference type="GO" id="GO:0005886">
    <property type="term" value="C:plasma membrane"/>
    <property type="evidence" value="ECO:0007669"/>
    <property type="project" value="TreeGrafter"/>
</dbReference>
<dbReference type="InterPro" id="IPR052959">
    <property type="entry name" value="Inner_membrane_assoc"/>
</dbReference>
<evidence type="ECO:0000256" key="1">
    <source>
        <dbReference type="SAM" id="Phobius"/>
    </source>
</evidence>
<gene>
    <name evidence="2" type="ORF">EA756_06415</name>
</gene>
<proteinExistence type="predicted"/>
<dbReference type="InterPro" id="IPR007436">
    <property type="entry name" value="DUF485"/>
</dbReference>
<dbReference type="PANTHER" id="PTHR38598:SF1">
    <property type="entry name" value="INNER MEMBRANE PROTEIN YJCH"/>
    <property type="match status" value="1"/>
</dbReference>
<keyword evidence="1" id="KW-0472">Membrane</keyword>
<feature type="transmembrane region" description="Helical" evidence="1">
    <location>
        <begin position="25"/>
        <end position="46"/>
    </location>
</feature>
<dbReference type="Pfam" id="PF04341">
    <property type="entry name" value="DUF485"/>
    <property type="match status" value="1"/>
</dbReference>